<dbReference type="AlphaFoldDB" id="A0A6J4QIW8"/>
<organism evidence="2">
    <name type="scientific">uncultured Rubrobacteraceae bacterium</name>
    <dbReference type="NCBI Taxonomy" id="349277"/>
    <lineage>
        <taxon>Bacteria</taxon>
        <taxon>Bacillati</taxon>
        <taxon>Actinomycetota</taxon>
        <taxon>Rubrobacteria</taxon>
        <taxon>Rubrobacterales</taxon>
        <taxon>Rubrobacteraceae</taxon>
        <taxon>environmental samples</taxon>
    </lineage>
</organism>
<accession>A0A6J4QIW8</accession>
<feature type="region of interest" description="Disordered" evidence="1">
    <location>
        <begin position="186"/>
        <end position="232"/>
    </location>
</feature>
<feature type="compositionally biased region" description="Basic residues" evidence="1">
    <location>
        <begin position="144"/>
        <end position="154"/>
    </location>
</feature>
<sequence length="249" mass="28737">VFTSPPPHAAPAPLRLGRRLLRRLLRDPVPGRAGRERRLLRLHGPDRPPVRPRPLRLPRTPTGRPLHPRRLRLRLRHRVRRRGHRVPLRNLLLRRRPRPEVLRAGTVPASRHVRPARDRGGRRRVGPGTRGPARPPLRPLAGRDRRRARPRRSRPGVLDLAGRRPLLRRPPQQLRRLAALRRRLRHHSPLHLPPPNPAAPGRPRQRHPVDRLLDRRRPLLRPHSSDAAGHRPLRLLPVPALAPSHGTEV</sequence>
<gene>
    <name evidence="2" type="ORF">AVDCRST_MAG02-285</name>
</gene>
<reference evidence="2" key="1">
    <citation type="submission" date="2020-02" db="EMBL/GenBank/DDBJ databases">
        <authorList>
            <person name="Meier V. D."/>
        </authorList>
    </citation>
    <scope>NUCLEOTIDE SEQUENCE</scope>
    <source>
        <strain evidence="2">AVDCRST_MAG02</strain>
    </source>
</reference>
<dbReference type="EMBL" id="CADCVH010000011">
    <property type="protein sequence ID" value="CAA9446372.1"/>
    <property type="molecule type" value="Genomic_DNA"/>
</dbReference>
<feature type="compositionally biased region" description="Basic and acidic residues" evidence="1">
    <location>
        <begin position="35"/>
        <end position="49"/>
    </location>
</feature>
<evidence type="ECO:0000256" key="1">
    <source>
        <dbReference type="SAM" id="MobiDB-lite"/>
    </source>
</evidence>
<feature type="region of interest" description="Disordered" evidence="1">
    <location>
        <begin position="35"/>
        <end position="68"/>
    </location>
</feature>
<name>A0A6J4QIW8_9ACTN</name>
<feature type="compositionally biased region" description="Basic and acidic residues" evidence="1">
    <location>
        <begin position="207"/>
        <end position="217"/>
    </location>
</feature>
<feature type="region of interest" description="Disordered" evidence="1">
    <location>
        <begin position="102"/>
        <end position="173"/>
    </location>
</feature>
<evidence type="ECO:0000313" key="2">
    <source>
        <dbReference type="EMBL" id="CAA9446372.1"/>
    </source>
</evidence>
<feature type="compositionally biased region" description="Pro residues" evidence="1">
    <location>
        <begin position="191"/>
        <end position="200"/>
    </location>
</feature>
<protein>
    <submittedName>
        <fullName evidence="2">Carotenoid biosynthesis protein</fullName>
    </submittedName>
</protein>
<feature type="non-terminal residue" evidence="2">
    <location>
        <position position="1"/>
    </location>
</feature>
<feature type="non-terminal residue" evidence="2">
    <location>
        <position position="249"/>
    </location>
</feature>
<proteinExistence type="predicted"/>